<dbReference type="OrthoDB" id="294947at2759"/>
<gene>
    <name evidence="2" type="ORF">PSON_ATCC_30995.1.T0490261</name>
</gene>
<comment type="caution">
    <text evidence="2">The sequence shown here is derived from an EMBL/GenBank/DDBJ whole genome shotgun (WGS) entry which is preliminary data.</text>
</comment>
<accession>A0A8S1NB57</accession>
<reference evidence="2" key="1">
    <citation type="submission" date="2021-01" db="EMBL/GenBank/DDBJ databases">
        <authorList>
            <consortium name="Genoscope - CEA"/>
            <person name="William W."/>
        </authorList>
    </citation>
    <scope>NUCLEOTIDE SEQUENCE</scope>
</reference>
<organism evidence="2 3">
    <name type="scientific">Paramecium sonneborni</name>
    <dbReference type="NCBI Taxonomy" id="65129"/>
    <lineage>
        <taxon>Eukaryota</taxon>
        <taxon>Sar</taxon>
        <taxon>Alveolata</taxon>
        <taxon>Ciliophora</taxon>
        <taxon>Intramacronucleata</taxon>
        <taxon>Oligohymenophorea</taxon>
        <taxon>Peniculida</taxon>
        <taxon>Parameciidae</taxon>
        <taxon>Paramecium</taxon>
    </lineage>
</organism>
<evidence type="ECO:0000256" key="1">
    <source>
        <dbReference type="SAM" id="MobiDB-lite"/>
    </source>
</evidence>
<dbReference type="AlphaFoldDB" id="A0A8S1NB57"/>
<feature type="region of interest" description="Disordered" evidence="1">
    <location>
        <begin position="1"/>
        <end position="23"/>
    </location>
</feature>
<proteinExistence type="predicted"/>
<feature type="compositionally biased region" description="Low complexity" evidence="1">
    <location>
        <begin position="1"/>
        <end position="21"/>
    </location>
</feature>
<evidence type="ECO:0000313" key="2">
    <source>
        <dbReference type="EMBL" id="CAD8086235.1"/>
    </source>
</evidence>
<dbReference type="EMBL" id="CAJJDN010000049">
    <property type="protein sequence ID" value="CAD8086235.1"/>
    <property type="molecule type" value="Genomic_DNA"/>
</dbReference>
<sequence length="293" mass="33820">MPAQKIIIRSSSSNKNSNSSKGFNQTQSKVFEKLISHQKNRYSQDDDKNQQYFDHLGGQCLCTLCNCGKHHCNGKNCVNKPNLHLNKTIYQQEFVQKMPDRCSLYNQNLYLNPKQEGEIKRVSTYKHDYPGYLSNVQIQKGPKQNNTNYGSFSGLSTYNNMFKNWGIGNTPQLMPQNNPTIIKNLPFSGRSNYRDQFQEFIVEPVKSTKGLYQHKSPLSPPDIKFTATSIAKSSYVPLESERAQQIQNQKLPQLPLNPSYKGQYNTMYYREFDSKFPRPCPAKEVLDEVEKQF</sequence>
<dbReference type="Proteomes" id="UP000692954">
    <property type="component" value="Unassembled WGS sequence"/>
</dbReference>
<evidence type="ECO:0008006" key="4">
    <source>
        <dbReference type="Google" id="ProtNLM"/>
    </source>
</evidence>
<protein>
    <recommendedName>
        <fullName evidence="4">STOP protein</fullName>
    </recommendedName>
</protein>
<name>A0A8S1NB57_9CILI</name>
<evidence type="ECO:0000313" key="3">
    <source>
        <dbReference type="Proteomes" id="UP000692954"/>
    </source>
</evidence>
<keyword evidence="3" id="KW-1185">Reference proteome</keyword>